<dbReference type="RefSeq" id="WP_322410807.1">
    <property type="nucleotide sequence ID" value="NZ_CP139779.1"/>
</dbReference>
<feature type="transmembrane region" description="Helical" evidence="1">
    <location>
        <begin position="138"/>
        <end position="163"/>
    </location>
</feature>
<keyword evidence="1" id="KW-0812">Transmembrane</keyword>
<name>A0ABZ0VDS7_9MICO</name>
<keyword evidence="1" id="KW-1133">Transmembrane helix</keyword>
<evidence type="ECO:0000313" key="3">
    <source>
        <dbReference type="Proteomes" id="UP001324533"/>
    </source>
</evidence>
<feature type="transmembrane region" description="Helical" evidence="1">
    <location>
        <begin position="169"/>
        <end position="190"/>
    </location>
</feature>
<feature type="transmembrane region" description="Helical" evidence="1">
    <location>
        <begin position="66"/>
        <end position="85"/>
    </location>
</feature>
<protein>
    <recommendedName>
        <fullName evidence="4">ABC transmembrane type-1 domain-containing protein</fullName>
    </recommendedName>
</protein>
<proteinExistence type="predicted"/>
<evidence type="ECO:0008006" key="4">
    <source>
        <dbReference type="Google" id="ProtNLM"/>
    </source>
</evidence>
<keyword evidence="3" id="KW-1185">Reference proteome</keyword>
<feature type="transmembrane region" description="Helical" evidence="1">
    <location>
        <begin position="40"/>
        <end position="60"/>
    </location>
</feature>
<evidence type="ECO:0000256" key="1">
    <source>
        <dbReference type="SAM" id="Phobius"/>
    </source>
</evidence>
<keyword evidence="1" id="KW-0472">Membrane</keyword>
<accession>A0ABZ0VDS7</accession>
<dbReference type="EMBL" id="CP139779">
    <property type="protein sequence ID" value="WQB70670.1"/>
    <property type="molecule type" value="Genomic_DNA"/>
</dbReference>
<sequence>MTDESDARNGDLLAVLNTEYFVLQGASGASISEASSRASLYLLTLSSSLVSLGFVLGLSADVFGPFAAAALSTVFLLGCFTVVRLTETSIENLRALRGMARIRAYYADLSPLARPYFVSAGSVAADAQAMLGRRSNRWWWVGTMATMIGAVNAVVGGSGIALLTTAAGASLSLSVATGLGAAVVLVTLAVQFQRRRFATEFAGS</sequence>
<dbReference type="Proteomes" id="UP001324533">
    <property type="component" value="Chromosome"/>
</dbReference>
<reference evidence="2 3" key="1">
    <citation type="submission" date="2023-06" db="EMBL/GenBank/DDBJ databases">
        <title>Rock-solubilizing bacteria, Microbacterium invictum, promotes re-establishment of vegetation in rocky wasteland by accelerating rock bio-weathering and reshaping soil bacterial community.</title>
        <authorList>
            <person name="Liu C."/>
        </authorList>
    </citation>
    <scope>NUCLEOTIDE SEQUENCE [LARGE SCALE GENOMIC DNA]</scope>
    <source>
        <strain evidence="2 3">X-18</strain>
    </source>
</reference>
<organism evidence="2 3">
    <name type="scientific">Microbacterium invictum</name>
    <dbReference type="NCBI Taxonomy" id="515415"/>
    <lineage>
        <taxon>Bacteria</taxon>
        <taxon>Bacillati</taxon>
        <taxon>Actinomycetota</taxon>
        <taxon>Actinomycetes</taxon>
        <taxon>Micrococcales</taxon>
        <taxon>Microbacteriaceae</taxon>
        <taxon>Microbacterium</taxon>
    </lineage>
</organism>
<gene>
    <name evidence="2" type="ORF">T9R20_01560</name>
</gene>
<evidence type="ECO:0000313" key="2">
    <source>
        <dbReference type="EMBL" id="WQB70670.1"/>
    </source>
</evidence>